<protein>
    <recommendedName>
        <fullName evidence="2">thioredoxin-dependent peroxiredoxin</fullName>
        <ecNumber evidence="2">1.11.1.24</ecNumber>
    </recommendedName>
    <alternativeName>
        <fullName evidence="8">Thioredoxin peroxidase</fullName>
    </alternativeName>
    <alternativeName>
        <fullName evidence="10">Thioredoxin-dependent peroxiredoxin Bcp</fullName>
    </alternativeName>
</protein>
<dbReference type="GO" id="GO:0045454">
    <property type="term" value="P:cell redox homeostasis"/>
    <property type="evidence" value="ECO:0007669"/>
    <property type="project" value="TreeGrafter"/>
</dbReference>
<evidence type="ECO:0000256" key="1">
    <source>
        <dbReference type="ARBA" id="ARBA00003330"/>
    </source>
</evidence>
<comment type="function">
    <text evidence="1">Thiol-specific peroxidase that catalyzes the reduction of hydrogen peroxide and organic hydroperoxides to water and alcohols, respectively. Plays a role in cell protection against oxidative stress by detoxifying peroxides and as sensor of hydrogen peroxide-mediated signaling events.</text>
</comment>
<evidence type="ECO:0000256" key="10">
    <source>
        <dbReference type="ARBA" id="ARBA00042639"/>
    </source>
</evidence>
<dbReference type="OrthoDB" id="9805634at2"/>
<dbReference type="PROSITE" id="PS51352">
    <property type="entry name" value="THIOREDOXIN_2"/>
    <property type="match status" value="1"/>
</dbReference>
<evidence type="ECO:0000256" key="7">
    <source>
        <dbReference type="ARBA" id="ARBA00023284"/>
    </source>
</evidence>
<evidence type="ECO:0000256" key="11">
    <source>
        <dbReference type="ARBA" id="ARBA00049091"/>
    </source>
</evidence>
<dbReference type="InterPro" id="IPR013766">
    <property type="entry name" value="Thioredoxin_domain"/>
</dbReference>
<sequence>MKHLMVAIFFLSSLTGFSQREKSSVLVGQMAPKFSAIDQNGNLINSQDILNNEELIVVFYRGEWCPYCNKHLKLLEDHVADFKKAGARLVAITPEIPVSISKTVEKTKAEYSILYDKDAMIMKAYGVDFRLPEKLQEKYKEYGIDLTKSNGNSDQMLPVPATYVIGKDGIVKYFQYDPDYKNRSTPKEILMHL</sequence>
<dbReference type="GO" id="GO:0008379">
    <property type="term" value="F:thioredoxin peroxidase activity"/>
    <property type="evidence" value="ECO:0007669"/>
    <property type="project" value="TreeGrafter"/>
</dbReference>
<comment type="caution">
    <text evidence="13">The sequence shown here is derived from an EMBL/GenBank/DDBJ whole genome shotgun (WGS) entry which is preliminary data.</text>
</comment>
<dbReference type="Pfam" id="PF00578">
    <property type="entry name" value="AhpC-TSA"/>
    <property type="match status" value="1"/>
</dbReference>
<dbReference type="InterPro" id="IPR000866">
    <property type="entry name" value="AhpC/TSA"/>
</dbReference>
<evidence type="ECO:0000313" key="13">
    <source>
        <dbReference type="EMBL" id="RUT79590.1"/>
    </source>
</evidence>
<dbReference type="CDD" id="cd02970">
    <property type="entry name" value="PRX_like2"/>
    <property type="match status" value="1"/>
</dbReference>
<evidence type="ECO:0000256" key="8">
    <source>
        <dbReference type="ARBA" id="ARBA00032824"/>
    </source>
</evidence>
<dbReference type="InterPro" id="IPR050924">
    <property type="entry name" value="Peroxiredoxin_BCP/PrxQ"/>
</dbReference>
<evidence type="ECO:0000313" key="14">
    <source>
        <dbReference type="Proteomes" id="UP000282985"/>
    </source>
</evidence>
<dbReference type="EC" id="1.11.1.24" evidence="2"/>
<reference evidence="13 14" key="1">
    <citation type="submission" date="2018-11" db="EMBL/GenBank/DDBJ databases">
        <title>Parancylomarina longa gen. nov., sp. nov., isolated from sediments of southern Okinawa.</title>
        <authorList>
            <person name="Fu T."/>
        </authorList>
    </citation>
    <scope>NUCLEOTIDE SEQUENCE [LARGE SCALE GENOMIC DNA]</scope>
    <source>
        <strain evidence="13 14">T3-2 S1-C</strain>
    </source>
</reference>
<accession>A0A434AYH3</accession>
<feature type="domain" description="Thioredoxin" evidence="12">
    <location>
        <begin position="25"/>
        <end position="193"/>
    </location>
</feature>
<proteinExistence type="inferred from homology"/>
<dbReference type="RefSeq" id="WP_127342412.1">
    <property type="nucleotide sequence ID" value="NZ_RJJX01000002.1"/>
</dbReference>
<dbReference type="AlphaFoldDB" id="A0A434AYH3"/>
<dbReference type="PANTHER" id="PTHR42801:SF7">
    <property type="entry name" value="SLL1159 PROTEIN"/>
    <property type="match status" value="1"/>
</dbReference>
<evidence type="ECO:0000256" key="6">
    <source>
        <dbReference type="ARBA" id="ARBA00023157"/>
    </source>
</evidence>
<keyword evidence="4" id="KW-0049">Antioxidant</keyword>
<evidence type="ECO:0000256" key="9">
    <source>
        <dbReference type="ARBA" id="ARBA00038489"/>
    </source>
</evidence>
<evidence type="ECO:0000256" key="5">
    <source>
        <dbReference type="ARBA" id="ARBA00023002"/>
    </source>
</evidence>
<keyword evidence="3" id="KW-0575">Peroxidase</keyword>
<keyword evidence="5" id="KW-0560">Oxidoreductase</keyword>
<dbReference type="Proteomes" id="UP000282985">
    <property type="component" value="Unassembled WGS sequence"/>
</dbReference>
<name>A0A434AYH3_9BACT</name>
<comment type="catalytic activity">
    <reaction evidence="11">
        <text>a hydroperoxide + [thioredoxin]-dithiol = an alcohol + [thioredoxin]-disulfide + H2O</text>
        <dbReference type="Rhea" id="RHEA:62620"/>
        <dbReference type="Rhea" id="RHEA-COMP:10698"/>
        <dbReference type="Rhea" id="RHEA-COMP:10700"/>
        <dbReference type="ChEBI" id="CHEBI:15377"/>
        <dbReference type="ChEBI" id="CHEBI:29950"/>
        <dbReference type="ChEBI" id="CHEBI:30879"/>
        <dbReference type="ChEBI" id="CHEBI:35924"/>
        <dbReference type="ChEBI" id="CHEBI:50058"/>
        <dbReference type="EC" id="1.11.1.24"/>
    </reaction>
</comment>
<evidence type="ECO:0000256" key="4">
    <source>
        <dbReference type="ARBA" id="ARBA00022862"/>
    </source>
</evidence>
<dbReference type="GO" id="GO:0034599">
    <property type="term" value="P:cellular response to oxidative stress"/>
    <property type="evidence" value="ECO:0007669"/>
    <property type="project" value="TreeGrafter"/>
</dbReference>
<dbReference type="PANTHER" id="PTHR42801">
    <property type="entry name" value="THIOREDOXIN-DEPENDENT PEROXIDE REDUCTASE"/>
    <property type="match status" value="1"/>
</dbReference>
<evidence type="ECO:0000256" key="3">
    <source>
        <dbReference type="ARBA" id="ARBA00022559"/>
    </source>
</evidence>
<keyword evidence="7" id="KW-0676">Redox-active center</keyword>
<dbReference type="EMBL" id="RJJX01000002">
    <property type="protein sequence ID" value="RUT79590.1"/>
    <property type="molecule type" value="Genomic_DNA"/>
</dbReference>
<dbReference type="SUPFAM" id="SSF52833">
    <property type="entry name" value="Thioredoxin-like"/>
    <property type="match status" value="1"/>
</dbReference>
<dbReference type="InterPro" id="IPR036249">
    <property type="entry name" value="Thioredoxin-like_sf"/>
</dbReference>
<comment type="similarity">
    <text evidence="9">Belongs to the peroxiredoxin family. BCP/PrxQ subfamily.</text>
</comment>
<evidence type="ECO:0000256" key="2">
    <source>
        <dbReference type="ARBA" id="ARBA00013017"/>
    </source>
</evidence>
<keyword evidence="14" id="KW-1185">Reference proteome</keyword>
<organism evidence="13 14">
    <name type="scientific">Ancylomarina longa</name>
    <dbReference type="NCBI Taxonomy" id="2487017"/>
    <lineage>
        <taxon>Bacteria</taxon>
        <taxon>Pseudomonadati</taxon>
        <taxon>Bacteroidota</taxon>
        <taxon>Bacteroidia</taxon>
        <taxon>Marinilabiliales</taxon>
        <taxon>Marinifilaceae</taxon>
        <taxon>Ancylomarina</taxon>
    </lineage>
</organism>
<dbReference type="Gene3D" id="3.40.30.10">
    <property type="entry name" value="Glutaredoxin"/>
    <property type="match status" value="1"/>
</dbReference>
<evidence type="ECO:0000259" key="12">
    <source>
        <dbReference type="PROSITE" id="PS51352"/>
    </source>
</evidence>
<keyword evidence="6" id="KW-1015">Disulfide bond</keyword>
<dbReference type="GO" id="GO:0005737">
    <property type="term" value="C:cytoplasm"/>
    <property type="evidence" value="ECO:0007669"/>
    <property type="project" value="TreeGrafter"/>
</dbReference>
<gene>
    <name evidence="13" type="ORF">DLK05_02550</name>
</gene>